<feature type="region of interest" description="Disordered" evidence="10">
    <location>
        <begin position="1403"/>
        <end position="1427"/>
    </location>
</feature>
<feature type="domain" description="Fibronectin type-I" evidence="13">
    <location>
        <begin position="132"/>
        <end position="175"/>
    </location>
</feature>
<proteinExistence type="predicted"/>
<evidence type="ECO:0000259" key="14">
    <source>
        <dbReference type="PROSITE" id="PS51092"/>
    </source>
</evidence>
<dbReference type="FunFam" id="2.60.40.10:FF:000227">
    <property type="entry name" value="Fibronectin isoform X1"/>
    <property type="match status" value="1"/>
</dbReference>
<feature type="signal peptide" evidence="11">
    <location>
        <begin position="1"/>
        <end position="21"/>
    </location>
</feature>
<feature type="domain" description="Fibronectin type-I" evidence="13">
    <location>
        <begin position="222"/>
        <end position="266"/>
    </location>
</feature>
<gene>
    <name evidence="15" type="primary">fn1a</name>
</gene>
<feature type="domain" description="Fibronectin type-III" evidence="12">
    <location>
        <begin position="808"/>
        <end position="893"/>
    </location>
</feature>
<dbReference type="InterPro" id="IPR000083">
    <property type="entry name" value="Fibronectin_type1"/>
</dbReference>
<dbReference type="Pfam" id="PF00040">
    <property type="entry name" value="fn2"/>
    <property type="match status" value="2"/>
</dbReference>
<evidence type="ECO:0000256" key="6">
    <source>
        <dbReference type="ARBA" id="ARBA00022960"/>
    </source>
</evidence>
<keyword evidence="4" id="KW-0677">Repeat</keyword>
<name>A0AAY5F2B1_ELEEL</name>
<dbReference type="Ensembl" id="ENSEEET00000059155.1">
    <property type="protein sequence ID" value="ENSEEEP00000063147.1"/>
    <property type="gene ID" value="ENSEEEG00000018182.2"/>
</dbReference>
<feature type="region of interest" description="Disordered" evidence="10">
    <location>
        <begin position="1451"/>
        <end position="1472"/>
    </location>
</feature>
<evidence type="ECO:0000256" key="4">
    <source>
        <dbReference type="ARBA" id="ARBA00022737"/>
    </source>
</evidence>
<dbReference type="SUPFAM" id="SSF57440">
    <property type="entry name" value="Kringle-like"/>
    <property type="match status" value="2"/>
</dbReference>
<evidence type="ECO:0000256" key="7">
    <source>
        <dbReference type="ARBA" id="ARBA00023157"/>
    </source>
</evidence>
<keyword evidence="5" id="KW-0130">Cell adhesion</keyword>
<dbReference type="InterPro" id="IPR003961">
    <property type="entry name" value="FN3_dom"/>
</dbReference>
<dbReference type="Gene3D" id="2.60.40.10">
    <property type="entry name" value="Immunoglobulins"/>
    <property type="match status" value="15"/>
</dbReference>
<dbReference type="GO" id="GO:0007155">
    <property type="term" value="P:cell adhesion"/>
    <property type="evidence" value="ECO:0007669"/>
    <property type="project" value="UniProtKB-KW"/>
</dbReference>
<feature type="domain" description="Fibronectin type-III" evidence="12">
    <location>
        <begin position="1241"/>
        <end position="1328"/>
    </location>
</feature>
<dbReference type="InterPro" id="IPR036943">
    <property type="entry name" value="FN_type2_sf"/>
</dbReference>
<evidence type="ECO:0000259" key="12">
    <source>
        <dbReference type="PROSITE" id="PS50853"/>
    </source>
</evidence>
<feature type="domain" description="Fibronectin type-III" evidence="12">
    <location>
        <begin position="1785"/>
        <end position="1877"/>
    </location>
</feature>
<dbReference type="FunFam" id="2.60.40.10:FF:000099">
    <property type="entry name" value="Fibronectin 1"/>
    <property type="match status" value="3"/>
</dbReference>
<keyword evidence="6" id="KW-0133">Cell shape</keyword>
<dbReference type="FunFam" id="2.10.70.10:FF:000006">
    <property type="entry name" value="Fibronectin 1"/>
    <property type="match status" value="3"/>
</dbReference>
<feature type="disulfide bond" evidence="9">
    <location>
        <begin position="428"/>
        <end position="455"/>
    </location>
</feature>
<dbReference type="FunFam" id="2.10.10.10:FF:000001">
    <property type="entry name" value="Fibronectin 1a isoform 1"/>
    <property type="match status" value="2"/>
</dbReference>
<feature type="disulfide bond" evidence="9">
    <location>
        <begin position="414"/>
        <end position="440"/>
    </location>
</feature>
<keyword evidence="2" id="KW-0011">Acute phase</keyword>
<feature type="domain" description="Fibronectin type-I" evidence="13">
    <location>
        <begin position="2213"/>
        <end position="2255"/>
    </location>
</feature>
<evidence type="ECO:0000256" key="5">
    <source>
        <dbReference type="ARBA" id="ARBA00022889"/>
    </source>
</evidence>
<dbReference type="Gene3D" id="2.10.10.10">
    <property type="entry name" value="Fibronectin, type II, collagen-binding"/>
    <property type="match status" value="2"/>
</dbReference>
<dbReference type="SUPFAM" id="SSF49265">
    <property type="entry name" value="Fibronectin type III"/>
    <property type="match status" value="9"/>
</dbReference>
<keyword evidence="7 9" id="KW-1015">Disulfide bond</keyword>
<dbReference type="PROSITE" id="PS01253">
    <property type="entry name" value="FN1_1"/>
    <property type="match status" value="4"/>
</dbReference>
<feature type="domain" description="Fibronectin type-III" evidence="12">
    <location>
        <begin position="712"/>
        <end position="807"/>
    </location>
</feature>
<feature type="domain" description="Fibronectin type-III" evidence="12">
    <location>
        <begin position="1329"/>
        <end position="1417"/>
    </location>
</feature>
<dbReference type="SMART" id="SM00060">
    <property type="entry name" value="FN3"/>
    <property type="match status" value="16"/>
</dbReference>
<dbReference type="FunFam" id="2.10.70.10:FF:000007">
    <property type="entry name" value="Fibronectin 1"/>
    <property type="match status" value="2"/>
</dbReference>
<keyword evidence="11" id="KW-0732">Signal</keyword>
<evidence type="ECO:0000256" key="1">
    <source>
        <dbReference type="ARBA" id="ARBA00020368"/>
    </source>
</evidence>
<feature type="domain" description="Fibronectin type-III" evidence="12">
    <location>
        <begin position="604"/>
        <end position="711"/>
    </location>
</feature>
<dbReference type="InterPro" id="IPR050991">
    <property type="entry name" value="ECM_Regulatory_Proteins"/>
</dbReference>
<feature type="domain" description="Fibronectin type-III" evidence="12">
    <location>
        <begin position="1418"/>
        <end position="1511"/>
    </location>
</feature>
<dbReference type="GO" id="GO:0006953">
    <property type="term" value="P:acute-phase response"/>
    <property type="evidence" value="ECO:0007669"/>
    <property type="project" value="UniProtKB-KW"/>
</dbReference>
<dbReference type="GO" id="GO:0008201">
    <property type="term" value="F:heparin binding"/>
    <property type="evidence" value="ECO:0007669"/>
    <property type="project" value="UniProtKB-KW"/>
</dbReference>
<evidence type="ECO:0000259" key="13">
    <source>
        <dbReference type="PROSITE" id="PS51091"/>
    </source>
</evidence>
<evidence type="ECO:0000256" key="11">
    <source>
        <dbReference type="SAM" id="SignalP"/>
    </source>
</evidence>
<evidence type="ECO:0000256" key="2">
    <source>
        <dbReference type="ARBA" id="ARBA00022486"/>
    </source>
</evidence>
<dbReference type="InterPro" id="IPR036116">
    <property type="entry name" value="FN3_sf"/>
</dbReference>
<feature type="domain" description="Fibronectin type-II" evidence="14">
    <location>
        <begin position="349"/>
        <end position="397"/>
    </location>
</feature>
<feature type="disulfide bond" evidence="9">
    <location>
        <begin position="354"/>
        <end position="380"/>
    </location>
</feature>
<organism evidence="15 16">
    <name type="scientific">Electrophorus electricus</name>
    <name type="common">Electric eel</name>
    <name type="synonym">Gymnotus electricus</name>
    <dbReference type="NCBI Taxonomy" id="8005"/>
    <lineage>
        <taxon>Eukaryota</taxon>
        <taxon>Metazoa</taxon>
        <taxon>Chordata</taxon>
        <taxon>Craniata</taxon>
        <taxon>Vertebrata</taxon>
        <taxon>Euteleostomi</taxon>
        <taxon>Actinopterygii</taxon>
        <taxon>Neopterygii</taxon>
        <taxon>Teleostei</taxon>
        <taxon>Ostariophysi</taxon>
        <taxon>Gymnotiformes</taxon>
        <taxon>Gymnotoidei</taxon>
        <taxon>Gymnotidae</taxon>
        <taxon>Electrophorus</taxon>
    </lineage>
</organism>
<dbReference type="Gene3D" id="2.10.70.10">
    <property type="entry name" value="Complement Module, domain 1"/>
    <property type="match status" value="12"/>
</dbReference>
<dbReference type="PANTHER" id="PTHR46708">
    <property type="entry name" value="TENASCIN"/>
    <property type="match status" value="1"/>
</dbReference>
<feature type="domain" description="Fibronectin type-I" evidence="13">
    <location>
        <begin position="44"/>
        <end position="83"/>
    </location>
</feature>
<feature type="domain" description="Fibronectin type-III" evidence="12">
    <location>
        <begin position="1692"/>
        <end position="1782"/>
    </location>
</feature>
<evidence type="ECO:0000256" key="3">
    <source>
        <dbReference type="ARBA" id="ARBA00022674"/>
    </source>
</evidence>
<feature type="domain" description="Fibronectin type-II" evidence="14">
    <location>
        <begin position="409"/>
        <end position="457"/>
    </location>
</feature>
<feature type="domain" description="Fibronectin type-III" evidence="12">
    <location>
        <begin position="1001"/>
        <end position="1091"/>
    </location>
</feature>
<reference evidence="15 16" key="1">
    <citation type="submission" date="2020-05" db="EMBL/GenBank/DDBJ databases">
        <title>Electrophorus electricus (electric eel) genome, fEleEle1, primary haplotype.</title>
        <authorList>
            <person name="Myers G."/>
            <person name="Meyer A."/>
            <person name="Fedrigo O."/>
            <person name="Formenti G."/>
            <person name="Rhie A."/>
            <person name="Tracey A."/>
            <person name="Sims Y."/>
            <person name="Jarvis E.D."/>
        </authorList>
    </citation>
    <scope>NUCLEOTIDE SEQUENCE [LARGE SCALE GENOMIC DNA]</scope>
</reference>
<feature type="domain" description="Fibronectin type-I" evidence="13">
    <location>
        <begin position="462"/>
        <end position="506"/>
    </location>
</feature>
<accession>A0AAY5F2B1</accession>
<feature type="disulfide bond" evidence="9">
    <location>
        <begin position="368"/>
        <end position="395"/>
    </location>
</feature>
<dbReference type="CDD" id="cd00063">
    <property type="entry name" value="FN3"/>
    <property type="match status" value="14"/>
</dbReference>
<dbReference type="InterPro" id="IPR013783">
    <property type="entry name" value="Ig-like_fold"/>
</dbReference>
<reference evidence="15" key="2">
    <citation type="submission" date="2025-08" db="UniProtKB">
        <authorList>
            <consortium name="Ensembl"/>
        </authorList>
    </citation>
    <scope>IDENTIFICATION</scope>
</reference>
<dbReference type="CDD" id="cd00061">
    <property type="entry name" value="FN1"/>
    <property type="match status" value="10"/>
</dbReference>
<dbReference type="GO" id="GO:0008360">
    <property type="term" value="P:regulation of cell shape"/>
    <property type="evidence" value="ECO:0007669"/>
    <property type="project" value="UniProtKB-KW"/>
</dbReference>
<feature type="domain" description="Fibronectin type-I" evidence="13">
    <location>
        <begin position="2257"/>
        <end position="2297"/>
    </location>
</feature>
<feature type="domain" description="Fibronectin type-III" evidence="12">
    <location>
        <begin position="1149"/>
        <end position="1240"/>
    </location>
</feature>
<dbReference type="FunFam" id="2.10.70.10:FF:000004">
    <property type="entry name" value="Fibronectin 1"/>
    <property type="match status" value="1"/>
</dbReference>
<keyword evidence="3" id="KW-0358">Heparin-binding</keyword>
<dbReference type="Pfam" id="PF00041">
    <property type="entry name" value="fn3"/>
    <property type="match status" value="12"/>
</dbReference>
<dbReference type="GeneTree" id="ENSGT00940000155126"/>
<dbReference type="Proteomes" id="UP000314983">
    <property type="component" value="Chromosome 2"/>
</dbReference>
<dbReference type="PROSITE" id="PS50853">
    <property type="entry name" value="FN3"/>
    <property type="match status" value="13"/>
</dbReference>
<dbReference type="SMART" id="SM00058">
    <property type="entry name" value="FN1"/>
    <property type="match status" value="12"/>
</dbReference>
<keyword evidence="16" id="KW-1185">Reference proteome</keyword>
<feature type="domain" description="Fibronectin type-I" evidence="13">
    <location>
        <begin position="2168"/>
        <end position="2212"/>
    </location>
</feature>
<dbReference type="PROSITE" id="PS51092">
    <property type="entry name" value="FN2_2"/>
    <property type="match status" value="2"/>
</dbReference>
<evidence type="ECO:0000256" key="9">
    <source>
        <dbReference type="PROSITE-ProRule" id="PRU00479"/>
    </source>
</evidence>
<evidence type="ECO:0000256" key="8">
    <source>
        <dbReference type="ARBA" id="ARBA00023180"/>
    </source>
</evidence>
<dbReference type="InterPro" id="IPR000562">
    <property type="entry name" value="FN_type2_dom"/>
</dbReference>
<dbReference type="PROSITE" id="PS00023">
    <property type="entry name" value="FN2_1"/>
    <property type="match status" value="1"/>
</dbReference>
<reference evidence="15" key="3">
    <citation type="submission" date="2025-09" db="UniProtKB">
        <authorList>
            <consortium name="Ensembl"/>
        </authorList>
    </citation>
    <scope>IDENTIFICATION</scope>
</reference>
<feature type="domain" description="Fibronectin type-III" evidence="12">
    <location>
        <begin position="1878"/>
        <end position="1968"/>
    </location>
</feature>
<sequence>MSSGPVATALAVALLASAVSCVPKGAGKGKREAPERSVPSVAQDGCVENGQFYGKGEQWERAYLGSLLLCTCHGGAGIKCKTKPEAEETCYDKVNARSYRVGETYEKPKDGMIWDCTCIGSGRGKISCTIANRCHEGGHSYKIGDTWKRPHDTGDYVLECVCLGNGKGEWTCKPVAERCYDNAAGTSYVVGETWEKPYQDWMIVDCTCLGEGSGRITCTSRNRCNDQDTRMSYRIGDTWTKTDARGHILQCLCTGNGRGEWKCERHASLHTTGTGSRVVTNVQPAVFQPLPIPVTPAEGTCITDSGVAYTMGMRWIKSQGSKQMLCTCLGNGASCEEWEGQSQAYGGSSNGQPCVFPFVSMGKTFYSCTSEGRSDGQLWCSTTSDFEKDRQFSFCTEKNVLVTTRGGNSNGALCHFPFLYNGRNYTDCTADGRRDGMKWCATTYNYDGEQSFGFCPMAAHEEVCTTSEGVMYRVGDQWDKRHEVLGHMMRCTCVGNGRGEWSCVAYSQLKDQCIVDGLTYEVNQTFTKRHDEGYMMNCTCFGQGRGRWKCDAIDQCQEPETRVFSRSRVLDKVIHGIPYKCYCHGNGIGELSCEPQQSIVGGHRPIQVIITEAGKEPNSHPIQWNVPPSAHITQYILKWRQKNTRVPWREVTLPGHLNSYTIAGLKPGITYEGQLISILRFGRREVTRFDFTTTYVSLPVAPSEGDTTPPPPVVDTSESVTEITSSSFVISWMSASDTVSGFRVEYELIEAGAQPGQPMVLDLPRTATSVNINELLPGRKYTINVFEVTEEEETRLILTTSQTTAPDAPTEHEVEEVDDTSITVSWSKPLAPITGGPCLSSAQLQLPITHNAYAEVGLLRPGTLYRFFVFALKGTEESEPLVGEQATSDTARDCGKKPFSFCNAWFFLFCFHPSYSEPDAPTNIHLSNVTEDSALILWAAPTAQGDRYRLFLTVEGFEPQAAAHPGAPHPVHAADLQPDTDYTATLHAEKGQPAQRGCLPMGNAPRFSTDITDTSIVISWSPVPRIGYKLTVRPSQGGEAPREVTSDSGTIYISGLTPGVEYTYSIQPVIDGHGHGNPVTRRVVTPLSPPTDLNLETNPSTGELTVHWNEAKTPGASRGNSVEEFVEYNVSVFTVKDDMESVPISTTVNLTDLHFVNVTDSTIGLSWSPLNSTAVTGYRITVVAAGESVPVFVDTVEATRGFYTVYGLEPGIDYDISIITITETGQSEPTTVTQQTVLPAPTDLMFSNVTPDSLTLSWATPRVPRPSEIHRYIIRYHPVDDEDDITERTVDGNAHNLLPDTEYLVSVFYVYEERESSPVISTQRTALDSPVGLRFSEIGTNSFTVHWLPPQAVISGYRLRHQMTSGGRAKEERLPPSRSHFTVTGLAPETEYIIEVYANSGSRESQPLTGTQATISDAPTDLEVSSSTPTSINIRWDAPSVTVRYYRVTHSESGGHGSPSEFTVPGSQTSTTIQGLRPGTNYTVTVYAVTGRGDSPASSTPISVTHITDIESPSEMEVTDVKDSTITVRWSPAVGPVNGYRVTGTPRNGQGPSFSEVVAPDQTEMTFSGLMPTAEYTLSVYTLGQDGESPPLVETVITTVDRPKDLAFSDVDSTSMRISWEGPDGQVTSYRVLYSGSEEDERELFPAPHGEDETAVLSNLQPGTEYIVRVIALHDRTPSPPLEGTQTTAIPGPTHLQFSQVGSSSFTVSWYSAANVQLTGYRVAITPKNKNGPTKEVNVSPDSKQYHATGLTPATEYEVEVYAVKNSLTSRPVKGDVTTPDNISPPRRVRISNVKDSSVTLTWRSKTEAISGFLVEATPTIGGHNPIQRTIPSDSRSYTINGLEPGTTYKINIYTLSGIGRSEPFTLTATTVISPPTNIHFTSLTPNTISFTWEPPRSTITGYYITYEEAGGIPRELLPRALAGRTSATIMGLKPGTEYIIKIVALNNAQRSMPLVAIACPLTHLPLTLILLEIEDLSPQLPVSHRPKPGIMDVPEEENLNNNHIHLLGPNRPDSVEQQGKHIYTEYQSLGLANRGQQQPLMPHHGEPLVYIPLPGPNGHRVPVVKVSEGPAHGFPFEFPFNETDLPQEAQTRTTITWQPAPGTSEYVVSCSPVMEINEKSFQVSSATLIGLTSGASYNIVVESVNGDHRQTVLEDVVTVDNMGKPSDVCYDTFTATYHEVGAEWERMSETGFKLWCRCLGLGSGHFRCDSSKWCHDNNHNYRIGEKWERHAENGHMMSCTCLGNGKGEFKCEPHEFTCYDEGKMYHVGNQWQKEYLGAICTCTCYGGQQGWHCEKCHRPSAEVDEDLLQPPVRTGVYDQNTENALRKKLVRLSASLNLTATWPDGS</sequence>
<dbReference type="Pfam" id="PF00039">
    <property type="entry name" value="fn1"/>
    <property type="match status" value="9"/>
</dbReference>
<evidence type="ECO:0000256" key="10">
    <source>
        <dbReference type="SAM" id="MobiDB-lite"/>
    </source>
</evidence>
<dbReference type="PANTHER" id="PTHR46708:SF4">
    <property type="entry name" value="FIBRONECTIN"/>
    <property type="match status" value="1"/>
</dbReference>
<feature type="domain" description="Fibronectin type-III" evidence="12">
    <location>
        <begin position="1512"/>
        <end position="1602"/>
    </location>
</feature>
<feature type="domain" description="Fibronectin type-I" evidence="13">
    <location>
        <begin position="511"/>
        <end position="553"/>
    </location>
</feature>
<dbReference type="GO" id="GO:0005615">
    <property type="term" value="C:extracellular space"/>
    <property type="evidence" value="ECO:0007669"/>
    <property type="project" value="UniProtKB-ARBA"/>
</dbReference>
<feature type="domain" description="Fibronectin type-III" evidence="12">
    <location>
        <begin position="1603"/>
        <end position="1691"/>
    </location>
</feature>
<dbReference type="PRINTS" id="PR00013">
    <property type="entry name" value="FNTYPEII"/>
</dbReference>
<evidence type="ECO:0000313" key="15">
    <source>
        <dbReference type="Ensembl" id="ENSEEEP00000063147.1"/>
    </source>
</evidence>
<feature type="domain" description="Fibronectin type-I" evidence="13">
    <location>
        <begin position="177"/>
        <end position="221"/>
    </location>
</feature>
<feature type="domain" description="Fibronectin type-I" evidence="13">
    <location>
        <begin position="88"/>
        <end position="131"/>
    </location>
</feature>
<dbReference type="SUPFAM" id="SSF57603">
    <property type="entry name" value="FnI-like domain"/>
    <property type="match status" value="12"/>
</dbReference>
<keyword evidence="8" id="KW-0325">Glycoprotein</keyword>
<feature type="chain" id="PRO_5044214419" description="Fibronectin" evidence="11">
    <location>
        <begin position="22"/>
        <end position="2347"/>
    </location>
</feature>
<dbReference type="CDD" id="cd00062">
    <property type="entry name" value="FN2"/>
    <property type="match status" value="2"/>
</dbReference>
<evidence type="ECO:0000313" key="16">
    <source>
        <dbReference type="Proteomes" id="UP000314983"/>
    </source>
</evidence>
<protein>
    <recommendedName>
        <fullName evidence="1">Fibronectin</fullName>
    </recommendedName>
</protein>
<dbReference type="PROSITE" id="PS51091">
    <property type="entry name" value="FN1_2"/>
    <property type="match status" value="10"/>
</dbReference>
<dbReference type="SMART" id="SM00059">
    <property type="entry name" value="FN2"/>
    <property type="match status" value="2"/>
</dbReference>
<dbReference type="InterPro" id="IPR013806">
    <property type="entry name" value="Kringle-like"/>
</dbReference>